<evidence type="ECO:0000256" key="1">
    <source>
        <dbReference type="SAM" id="SignalP"/>
    </source>
</evidence>
<gene>
    <name evidence="2" type="ORF">E6K72_00665</name>
</gene>
<accession>A0A538T9L7</accession>
<dbReference type="Proteomes" id="UP000317716">
    <property type="component" value="Unassembled WGS sequence"/>
</dbReference>
<proteinExistence type="predicted"/>
<feature type="signal peptide" evidence="1">
    <location>
        <begin position="1"/>
        <end position="22"/>
    </location>
</feature>
<sequence>MNSRPFRVLFLVPLLTSCAGLASVSGKLVPRGAADPSLSQAVVYVLPQDPGLGERLPDWSDRASLTFTRGSLKPAVSVATVGSWLEIWNADTVFHQPFSRSPAARFNGISVRPRTGTAIRLAEKGMVRIFCQLHGGESAELLVLENGAWTRPDTTGAFRLPPLPRGKYVIHAWHPRLGEQTVPIDIEHTGPLSVELHY</sequence>
<dbReference type="PROSITE" id="PS51257">
    <property type="entry name" value="PROKAR_LIPOPROTEIN"/>
    <property type="match status" value="1"/>
</dbReference>
<keyword evidence="1" id="KW-0732">Signal</keyword>
<evidence type="ECO:0008006" key="4">
    <source>
        <dbReference type="Google" id="ProtNLM"/>
    </source>
</evidence>
<dbReference type="AlphaFoldDB" id="A0A538T9L7"/>
<evidence type="ECO:0000313" key="2">
    <source>
        <dbReference type="EMBL" id="TMQ60330.1"/>
    </source>
</evidence>
<evidence type="ECO:0000313" key="3">
    <source>
        <dbReference type="Proteomes" id="UP000317716"/>
    </source>
</evidence>
<comment type="caution">
    <text evidence="2">The sequence shown here is derived from an EMBL/GenBank/DDBJ whole genome shotgun (WGS) entry which is preliminary data.</text>
</comment>
<dbReference type="InterPro" id="IPR013784">
    <property type="entry name" value="Carb-bd-like_fold"/>
</dbReference>
<feature type="chain" id="PRO_5022221562" description="Rhamnogalacturonan lyase domain-containing protein" evidence="1">
    <location>
        <begin position="23"/>
        <end position="198"/>
    </location>
</feature>
<reference evidence="2 3" key="1">
    <citation type="journal article" date="2019" name="Nat. Microbiol.">
        <title>Mediterranean grassland soil C-N compound turnover is dependent on rainfall and depth, and is mediated by genomically divergent microorganisms.</title>
        <authorList>
            <person name="Diamond S."/>
            <person name="Andeer P.F."/>
            <person name="Li Z."/>
            <person name="Crits-Christoph A."/>
            <person name="Burstein D."/>
            <person name="Anantharaman K."/>
            <person name="Lane K.R."/>
            <person name="Thomas B.C."/>
            <person name="Pan C."/>
            <person name="Northen T.R."/>
            <person name="Banfield J.F."/>
        </authorList>
    </citation>
    <scope>NUCLEOTIDE SEQUENCE [LARGE SCALE GENOMIC DNA]</scope>
    <source>
        <strain evidence="2">WS_2</strain>
    </source>
</reference>
<dbReference type="EMBL" id="VBOS01000024">
    <property type="protein sequence ID" value="TMQ60330.1"/>
    <property type="molecule type" value="Genomic_DNA"/>
</dbReference>
<dbReference type="GO" id="GO:0030246">
    <property type="term" value="F:carbohydrate binding"/>
    <property type="evidence" value="ECO:0007669"/>
    <property type="project" value="InterPro"/>
</dbReference>
<organism evidence="2 3">
    <name type="scientific">Eiseniibacteriota bacterium</name>
    <dbReference type="NCBI Taxonomy" id="2212470"/>
    <lineage>
        <taxon>Bacteria</taxon>
        <taxon>Candidatus Eiseniibacteriota</taxon>
    </lineage>
</organism>
<dbReference type="SUPFAM" id="SSF49452">
    <property type="entry name" value="Starch-binding domain-like"/>
    <property type="match status" value="1"/>
</dbReference>
<name>A0A538T9L7_UNCEI</name>
<protein>
    <recommendedName>
        <fullName evidence="4">Rhamnogalacturonan lyase domain-containing protein</fullName>
    </recommendedName>
</protein>